<evidence type="ECO:0000313" key="4">
    <source>
        <dbReference type="Proteomes" id="UP001323798"/>
    </source>
</evidence>
<comment type="similarity">
    <text evidence="1">Belongs to the YciI family.</text>
</comment>
<dbReference type="Pfam" id="PF03795">
    <property type="entry name" value="YCII"/>
    <property type="match status" value="1"/>
</dbReference>
<name>A0ABZ0SQ71_9MICO</name>
<dbReference type="EMBL" id="CP139368">
    <property type="protein sequence ID" value="WPR90600.1"/>
    <property type="molecule type" value="Genomic_DNA"/>
</dbReference>
<evidence type="ECO:0000256" key="1">
    <source>
        <dbReference type="ARBA" id="ARBA00007689"/>
    </source>
</evidence>
<dbReference type="InterPro" id="IPR011008">
    <property type="entry name" value="Dimeric_a/b-barrel"/>
</dbReference>
<evidence type="ECO:0000259" key="2">
    <source>
        <dbReference type="Pfam" id="PF03795"/>
    </source>
</evidence>
<dbReference type="RefSeq" id="WP_320943304.1">
    <property type="nucleotide sequence ID" value="NZ_BAABEU010000011.1"/>
</dbReference>
<sequence length="103" mass="11591">MTDGDRPQWVEHFLLLYFSERGARERIGALFPAHNAYGQRFRTERPGELVMIGPFPVPEDDQPGAMAIFRSAASAEEFAAADPFVIEGAVSEWRIRPWLVSPS</sequence>
<evidence type="ECO:0000313" key="3">
    <source>
        <dbReference type="EMBL" id="WPR90600.1"/>
    </source>
</evidence>
<proteinExistence type="inferred from homology"/>
<dbReference type="SUPFAM" id="SSF54909">
    <property type="entry name" value="Dimeric alpha+beta barrel"/>
    <property type="match status" value="1"/>
</dbReference>
<dbReference type="InterPro" id="IPR005545">
    <property type="entry name" value="YCII"/>
</dbReference>
<protein>
    <submittedName>
        <fullName evidence="3">YciI family protein</fullName>
    </submittedName>
</protein>
<organism evidence="3 4">
    <name type="scientific">Microbacterium rhizosphaerae</name>
    <dbReference type="NCBI Taxonomy" id="1678237"/>
    <lineage>
        <taxon>Bacteria</taxon>
        <taxon>Bacillati</taxon>
        <taxon>Actinomycetota</taxon>
        <taxon>Actinomycetes</taxon>
        <taxon>Micrococcales</taxon>
        <taxon>Microbacteriaceae</taxon>
        <taxon>Microbacterium</taxon>
    </lineage>
</organism>
<gene>
    <name evidence="3" type="ORF">SM116_04725</name>
</gene>
<reference evidence="3 4" key="1">
    <citation type="submission" date="2023-11" db="EMBL/GenBank/DDBJ databases">
        <title>Genome sequence of Microbacterium rhizosphaerae KACC 19337.</title>
        <authorList>
            <person name="Choi H."/>
            <person name="Kim S."/>
            <person name="Kim Y."/>
            <person name="Kwon S.-W."/>
            <person name="Heo J."/>
        </authorList>
    </citation>
    <scope>NUCLEOTIDE SEQUENCE [LARGE SCALE GENOMIC DNA]</scope>
    <source>
        <strain evidence="3 4">KACC 19337</strain>
    </source>
</reference>
<accession>A0ABZ0SQ71</accession>
<dbReference type="Gene3D" id="3.30.70.1060">
    <property type="entry name" value="Dimeric alpha+beta barrel"/>
    <property type="match status" value="1"/>
</dbReference>
<dbReference type="Proteomes" id="UP001323798">
    <property type="component" value="Chromosome"/>
</dbReference>
<feature type="domain" description="YCII-related" evidence="2">
    <location>
        <begin position="14"/>
        <end position="98"/>
    </location>
</feature>
<keyword evidence="4" id="KW-1185">Reference proteome</keyword>